<name>A0A1R1I7M9_9RHOO</name>
<reference evidence="5 6" key="1">
    <citation type="submission" date="2016-10" db="EMBL/GenBank/DDBJ databases">
        <title>Alkaliphiles isolated from bioreactors.</title>
        <authorList>
            <person name="Salah Z."/>
            <person name="Rout S.P."/>
            <person name="Humphreys P.N."/>
        </authorList>
    </citation>
    <scope>NUCLEOTIDE SEQUENCE [LARGE SCALE GENOMIC DNA]</scope>
    <source>
        <strain evidence="5 6">ZS02</strain>
    </source>
</reference>
<dbReference type="CDD" id="cd12107">
    <property type="entry name" value="Hemerythrin"/>
    <property type="match status" value="1"/>
</dbReference>
<organism evidence="5 6">
    <name type="scientific">Azonexus hydrophilus</name>
    <dbReference type="NCBI Taxonomy" id="418702"/>
    <lineage>
        <taxon>Bacteria</taxon>
        <taxon>Pseudomonadati</taxon>
        <taxon>Pseudomonadota</taxon>
        <taxon>Betaproteobacteria</taxon>
        <taxon>Rhodocyclales</taxon>
        <taxon>Azonexaceae</taxon>
        <taxon>Azonexus</taxon>
    </lineage>
</organism>
<sequence>MEEYNSQSATSFWSADLETGIPVIDEQHRAIAELGDRLVRDPRTALGSETGTSFLQVFYRLLAQHFETEELLMRRLDMPEAQRLAHFQEHSRLLERVVALSMNQIGENGPKTVADITRDLLHIIVEHVIHADHLIPPMAGNSA</sequence>
<dbReference type="GO" id="GO:0046872">
    <property type="term" value="F:metal ion binding"/>
    <property type="evidence" value="ECO:0007669"/>
    <property type="project" value="UniProtKB-KW"/>
</dbReference>
<dbReference type="RefSeq" id="WP_076093118.1">
    <property type="nucleotide sequence ID" value="NZ_MTHD01000002.1"/>
</dbReference>
<dbReference type="NCBIfam" id="TIGR02481">
    <property type="entry name" value="hemeryth_dom"/>
    <property type="match status" value="1"/>
</dbReference>
<dbReference type="SUPFAM" id="SSF47188">
    <property type="entry name" value="Hemerythrin-like"/>
    <property type="match status" value="1"/>
</dbReference>
<evidence type="ECO:0000256" key="3">
    <source>
        <dbReference type="ARBA" id="ARBA00023004"/>
    </source>
</evidence>
<dbReference type="InterPro" id="IPR012312">
    <property type="entry name" value="Hemerythrin-like"/>
</dbReference>
<evidence type="ECO:0000313" key="5">
    <source>
        <dbReference type="EMBL" id="OMG54758.1"/>
    </source>
</evidence>
<dbReference type="InterPro" id="IPR035938">
    <property type="entry name" value="Hemerythrin-like_sf"/>
</dbReference>
<keyword evidence="3" id="KW-0408">Iron</keyword>
<dbReference type="Proteomes" id="UP000187526">
    <property type="component" value="Unassembled WGS sequence"/>
</dbReference>
<accession>A0A1R1I7M9</accession>
<evidence type="ECO:0000256" key="2">
    <source>
        <dbReference type="ARBA" id="ARBA00022723"/>
    </source>
</evidence>
<keyword evidence="6" id="KW-1185">Reference proteome</keyword>
<dbReference type="EMBL" id="MTHD01000002">
    <property type="protein sequence ID" value="OMG54758.1"/>
    <property type="molecule type" value="Genomic_DNA"/>
</dbReference>
<dbReference type="STRING" id="418702.BJN45_06120"/>
<gene>
    <name evidence="5" type="ORF">BJN45_06120</name>
</gene>
<dbReference type="AlphaFoldDB" id="A0A1R1I7M9"/>
<keyword evidence="2" id="KW-0479">Metal-binding</keyword>
<dbReference type="Gene3D" id="1.20.120.50">
    <property type="entry name" value="Hemerythrin-like"/>
    <property type="match status" value="1"/>
</dbReference>
<dbReference type="OrthoDB" id="5296936at2"/>
<evidence type="ECO:0000259" key="4">
    <source>
        <dbReference type="Pfam" id="PF01814"/>
    </source>
</evidence>
<comment type="similarity">
    <text evidence="1">Belongs to the hemerythrin family.</text>
</comment>
<evidence type="ECO:0000256" key="1">
    <source>
        <dbReference type="ARBA" id="ARBA00010587"/>
    </source>
</evidence>
<dbReference type="InterPro" id="IPR012827">
    <property type="entry name" value="Hemerythrin_metal-bd"/>
</dbReference>
<evidence type="ECO:0000313" key="6">
    <source>
        <dbReference type="Proteomes" id="UP000187526"/>
    </source>
</evidence>
<dbReference type="Pfam" id="PF01814">
    <property type="entry name" value="Hemerythrin"/>
    <property type="match status" value="1"/>
</dbReference>
<protein>
    <recommendedName>
        <fullName evidence="4">Hemerythrin-like domain-containing protein</fullName>
    </recommendedName>
</protein>
<feature type="domain" description="Hemerythrin-like" evidence="4">
    <location>
        <begin position="19"/>
        <end position="136"/>
    </location>
</feature>
<comment type="caution">
    <text evidence="5">The sequence shown here is derived from an EMBL/GenBank/DDBJ whole genome shotgun (WGS) entry which is preliminary data.</text>
</comment>
<proteinExistence type="inferred from homology"/>